<dbReference type="Pfam" id="PF14107">
    <property type="entry name" value="DUF4280"/>
    <property type="match status" value="1"/>
</dbReference>
<name>A0ABT4AAS1_9BACT</name>
<dbReference type="EMBL" id="JAPNKA010000001">
    <property type="protein sequence ID" value="MCY1078671.1"/>
    <property type="molecule type" value="Genomic_DNA"/>
</dbReference>
<reference evidence="1 2" key="1">
    <citation type="submission" date="2022-11" db="EMBL/GenBank/DDBJ databases">
        <title>Minimal conservation of predation-associated metabolite biosynthetic gene clusters underscores biosynthetic potential of Myxococcota including descriptions for ten novel species: Archangium lansinium sp. nov., Myxococcus landrumus sp. nov., Nannocystis bai.</title>
        <authorList>
            <person name="Ahearne A."/>
            <person name="Stevens C."/>
            <person name="Phillips K."/>
        </authorList>
    </citation>
    <scope>NUCLEOTIDE SEQUENCE [LARGE SCALE GENOMIC DNA]</scope>
    <source>
        <strain evidence="1 2">MIWBW</strain>
    </source>
</reference>
<proteinExistence type="predicted"/>
<keyword evidence="2" id="KW-1185">Reference proteome</keyword>
<evidence type="ECO:0000313" key="2">
    <source>
        <dbReference type="Proteomes" id="UP001207654"/>
    </source>
</evidence>
<evidence type="ECO:0000313" key="1">
    <source>
        <dbReference type="EMBL" id="MCY1078671.1"/>
    </source>
</evidence>
<dbReference type="InterPro" id="IPR025460">
    <property type="entry name" value="DUF4280"/>
</dbReference>
<dbReference type="Proteomes" id="UP001207654">
    <property type="component" value="Unassembled WGS sequence"/>
</dbReference>
<sequence length="121" mass="12434">MGKQVVMGALLKCSFGAAPSTLVVPPTNKVLATTPAANIMDHMPMANIPSFGMCNSKGNPAVTPVTPIVPCTPVTVTPWSPGCPKVLIGNMPALESNSTCKCMWGGVITVVKPGQKTVQDG</sequence>
<gene>
    <name evidence="1" type="ORF">OV287_29805</name>
</gene>
<dbReference type="RefSeq" id="WP_267537436.1">
    <property type="nucleotide sequence ID" value="NZ_JAPNKA010000001.1"/>
</dbReference>
<organism evidence="1 2">
    <name type="scientific">Archangium lansingense</name>
    <dbReference type="NCBI Taxonomy" id="2995310"/>
    <lineage>
        <taxon>Bacteria</taxon>
        <taxon>Pseudomonadati</taxon>
        <taxon>Myxococcota</taxon>
        <taxon>Myxococcia</taxon>
        <taxon>Myxococcales</taxon>
        <taxon>Cystobacterineae</taxon>
        <taxon>Archangiaceae</taxon>
        <taxon>Archangium</taxon>
    </lineage>
</organism>
<accession>A0ABT4AAS1</accession>
<protein>
    <submittedName>
        <fullName evidence="1">DUF4280 domain-containing protein</fullName>
    </submittedName>
</protein>
<comment type="caution">
    <text evidence="1">The sequence shown here is derived from an EMBL/GenBank/DDBJ whole genome shotgun (WGS) entry which is preliminary data.</text>
</comment>